<proteinExistence type="predicted"/>
<organism evidence="3 4">
    <name type="scientific">Marine Group III euryarchaeote</name>
    <dbReference type="NCBI Taxonomy" id="2173149"/>
    <lineage>
        <taxon>Archaea</taxon>
        <taxon>Methanobacteriati</taxon>
        <taxon>Thermoplasmatota</taxon>
        <taxon>Thermoplasmata</taxon>
        <taxon>Candidatus Thermoprofundales</taxon>
    </lineage>
</organism>
<dbReference type="Proteomes" id="UP000589516">
    <property type="component" value="Unassembled WGS sequence"/>
</dbReference>
<accession>A0A7C7ZDU3</accession>
<reference evidence="4" key="1">
    <citation type="journal article" date="2019" name="bioRxiv">
        <title>Genome diversification in globally distributed novel marine Proteobacteria is linked to environmental adaptation.</title>
        <authorList>
            <person name="Zhou Z."/>
            <person name="Tran P.Q."/>
            <person name="Kieft K."/>
            <person name="Anantharaman K."/>
        </authorList>
    </citation>
    <scope>NUCLEOTIDE SEQUENCE [LARGE SCALE GENOMIC DNA]</scope>
</reference>
<evidence type="ECO:0000313" key="3">
    <source>
        <dbReference type="EMBL" id="HIG63541.1"/>
    </source>
</evidence>
<dbReference type="Pfam" id="PF13620">
    <property type="entry name" value="CarboxypepD_reg"/>
    <property type="match status" value="1"/>
</dbReference>
<dbReference type="InterPro" id="IPR008969">
    <property type="entry name" value="CarboxyPept-like_regulatory"/>
</dbReference>
<keyword evidence="3" id="KW-0378">Hydrolase</keyword>
<dbReference type="EMBL" id="DUAV01000022">
    <property type="protein sequence ID" value="HIG63541.1"/>
    <property type="molecule type" value="Genomic_DNA"/>
</dbReference>
<feature type="compositionally biased region" description="Pro residues" evidence="1">
    <location>
        <begin position="84"/>
        <end position="100"/>
    </location>
</feature>
<dbReference type="GO" id="GO:0004180">
    <property type="term" value="F:carboxypeptidase activity"/>
    <property type="evidence" value="ECO:0007669"/>
    <property type="project" value="UniProtKB-KW"/>
</dbReference>
<keyword evidence="2" id="KW-0812">Transmembrane</keyword>
<sequence>MVTQQLECPVCFIRFDTGRRPGRSIACPSCDHGFDVPGDEVPAAEEAPAAEEEAVEEEAPDEETTADEETPEEDEAEDETPQGDPSPAPSGEPPVPPEPAAPSALELLGELSTAYRIERVQSVIDGPRSRAQLAGLLLLAVAVLGLFAATATAIKWSGYDSPWDEPATASLYGSVIDVNGTALENVRVAGGGQQVFSDGEGRYFLHNLTSGELKVTFFSPGFRTHSIWIDLRPAATNLLNAQLEPGDGRDVTNQRSNVVRPWPPSAAQAPVLAVMALLALMGAGAALLERHFRLALFGAVAGILSWGFLLGSLLSLAALLLLLGDRELFET</sequence>
<dbReference type="SUPFAM" id="SSF49464">
    <property type="entry name" value="Carboxypeptidase regulatory domain-like"/>
    <property type="match status" value="1"/>
</dbReference>
<keyword evidence="2" id="KW-0472">Membrane</keyword>
<gene>
    <name evidence="3" type="ORF">EYQ16_03370</name>
</gene>
<comment type="caution">
    <text evidence="3">The sequence shown here is derived from an EMBL/GenBank/DDBJ whole genome shotgun (WGS) entry which is preliminary data.</text>
</comment>
<feature type="transmembrane region" description="Helical" evidence="2">
    <location>
        <begin position="133"/>
        <end position="154"/>
    </location>
</feature>
<keyword evidence="2" id="KW-1133">Transmembrane helix</keyword>
<keyword evidence="3" id="KW-0645">Protease</keyword>
<evidence type="ECO:0000313" key="4">
    <source>
        <dbReference type="Proteomes" id="UP000589516"/>
    </source>
</evidence>
<feature type="transmembrane region" description="Helical" evidence="2">
    <location>
        <begin position="295"/>
        <end position="323"/>
    </location>
</feature>
<dbReference type="Gene3D" id="2.60.40.1120">
    <property type="entry name" value="Carboxypeptidase-like, regulatory domain"/>
    <property type="match status" value="1"/>
</dbReference>
<feature type="transmembrane region" description="Helical" evidence="2">
    <location>
        <begin position="267"/>
        <end position="288"/>
    </location>
</feature>
<protein>
    <submittedName>
        <fullName evidence="3">Carboxypeptidase regulatory-like domain-containing protein</fullName>
    </submittedName>
</protein>
<feature type="compositionally biased region" description="Acidic residues" evidence="1">
    <location>
        <begin position="48"/>
        <end position="81"/>
    </location>
</feature>
<evidence type="ECO:0000256" key="1">
    <source>
        <dbReference type="SAM" id="MobiDB-lite"/>
    </source>
</evidence>
<feature type="region of interest" description="Disordered" evidence="1">
    <location>
        <begin position="35"/>
        <end position="102"/>
    </location>
</feature>
<name>A0A7C7ZDU3_9ARCH</name>
<keyword evidence="3" id="KW-0121">Carboxypeptidase</keyword>
<evidence type="ECO:0000256" key="2">
    <source>
        <dbReference type="SAM" id="Phobius"/>
    </source>
</evidence>
<dbReference type="AlphaFoldDB" id="A0A7C7ZDU3"/>